<reference evidence="3" key="1">
    <citation type="journal article" date="2014" name="Genome Announc.">
        <title>Draft genome sequence of Colletotrichum sublineola, a destructive pathogen of cultivated sorghum.</title>
        <authorList>
            <person name="Baroncelli R."/>
            <person name="Sanz-Martin J.M."/>
            <person name="Rech G.E."/>
            <person name="Sukno S.A."/>
            <person name="Thon M.R."/>
        </authorList>
    </citation>
    <scope>NUCLEOTIDE SEQUENCE [LARGE SCALE GENOMIC DNA]</scope>
    <source>
        <strain evidence="3">TX430BB</strain>
    </source>
</reference>
<organism evidence="2 3">
    <name type="scientific">Colletotrichum sublineola</name>
    <name type="common">Sorghum anthracnose fungus</name>
    <dbReference type="NCBI Taxonomy" id="1173701"/>
    <lineage>
        <taxon>Eukaryota</taxon>
        <taxon>Fungi</taxon>
        <taxon>Dikarya</taxon>
        <taxon>Ascomycota</taxon>
        <taxon>Pezizomycotina</taxon>
        <taxon>Sordariomycetes</taxon>
        <taxon>Hypocreomycetidae</taxon>
        <taxon>Glomerellales</taxon>
        <taxon>Glomerellaceae</taxon>
        <taxon>Colletotrichum</taxon>
        <taxon>Colletotrichum graminicola species complex</taxon>
    </lineage>
</organism>
<feature type="domain" description="BTB" evidence="1">
    <location>
        <begin position="10"/>
        <end position="82"/>
    </location>
</feature>
<dbReference type="STRING" id="1173701.A0A066XFZ7"/>
<dbReference type="HOGENOM" id="CLU_1885635_0_0_1"/>
<dbReference type="EMBL" id="JMSE01001081">
    <property type="protein sequence ID" value="KDN64950.1"/>
    <property type="molecule type" value="Genomic_DNA"/>
</dbReference>
<protein>
    <recommendedName>
        <fullName evidence="1">BTB domain-containing protein</fullName>
    </recommendedName>
</protein>
<dbReference type="SUPFAM" id="SSF54695">
    <property type="entry name" value="POZ domain"/>
    <property type="match status" value="1"/>
</dbReference>
<dbReference type="Gene3D" id="3.30.710.10">
    <property type="entry name" value="Potassium Channel Kv1.1, Chain A"/>
    <property type="match status" value="1"/>
</dbReference>
<dbReference type="AlphaFoldDB" id="A0A066XFZ7"/>
<dbReference type="Proteomes" id="UP000027238">
    <property type="component" value="Unassembled WGS sequence"/>
</dbReference>
<dbReference type="Pfam" id="PF00651">
    <property type="entry name" value="BTB"/>
    <property type="match status" value="1"/>
</dbReference>
<gene>
    <name evidence="2" type="ORF">CSUB01_11940</name>
</gene>
<dbReference type="InterPro" id="IPR011333">
    <property type="entry name" value="SKP1/BTB/POZ_sf"/>
</dbReference>
<name>A0A066XFZ7_COLSU</name>
<proteinExistence type="predicted"/>
<dbReference type="InterPro" id="IPR000210">
    <property type="entry name" value="BTB/POZ_dom"/>
</dbReference>
<dbReference type="OMA" id="RTSPFWD"/>
<accession>A0A066XFZ7</accession>
<dbReference type="PROSITE" id="PS50097">
    <property type="entry name" value="BTB"/>
    <property type="match status" value="1"/>
</dbReference>
<evidence type="ECO:0000313" key="3">
    <source>
        <dbReference type="Proteomes" id="UP000027238"/>
    </source>
</evidence>
<comment type="caution">
    <text evidence="2">The sequence shown here is derived from an EMBL/GenBank/DDBJ whole genome shotgun (WGS) entry which is preliminary data.</text>
</comment>
<evidence type="ECO:0000313" key="2">
    <source>
        <dbReference type="EMBL" id="KDN64950.1"/>
    </source>
</evidence>
<keyword evidence="3" id="KW-1185">Reference proteome</keyword>
<dbReference type="OrthoDB" id="5275938at2759"/>
<sequence length="135" mass="15197">MPPLACDPQGDLTLRVNQKDILVYSRTVARSSTVFRAMLFTGFAESKPEGESAWTVDLPDDEFHPTLLLLTMIYGNFASVPDTLKPEELYQLLVVADKYDMIHTLKPMVSTWYRPHKDAITVVGNEIVVLVITIN</sequence>
<evidence type="ECO:0000259" key="1">
    <source>
        <dbReference type="PROSITE" id="PS50097"/>
    </source>
</evidence>